<dbReference type="EMBL" id="BPLR01016778">
    <property type="protein sequence ID" value="GIY86311.1"/>
    <property type="molecule type" value="Genomic_DNA"/>
</dbReference>
<sequence>MRTKLDERIPSFLKCKRNSLLNKPQAFPPFQNFILKPYIRLIFSREQWVLQVNSFRLHYPEHFTQRRKKKRKEIPIPLFGKSSGERNMISLHDILQCY</sequence>
<dbReference type="Proteomes" id="UP001054945">
    <property type="component" value="Unassembled WGS sequence"/>
</dbReference>
<name>A0AAV4WWQ7_CAEEX</name>
<evidence type="ECO:0000313" key="2">
    <source>
        <dbReference type="Proteomes" id="UP001054945"/>
    </source>
</evidence>
<gene>
    <name evidence="1" type="ORF">CEXT_435561</name>
</gene>
<accession>A0AAV4WWQ7</accession>
<keyword evidence="2" id="KW-1185">Reference proteome</keyword>
<comment type="caution">
    <text evidence="1">The sequence shown here is derived from an EMBL/GenBank/DDBJ whole genome shotgun (WGS) entry which is preliminary data.</text>
</comment>
<proteinExistence type="predicted"/>
<protein>
    <recommendedName>
        <fullName evidence="3">Ycf15</fullName>
    </recommendedName>
</protein>
<reference evidence="1 2" key="1">
    <citation type="submission" date="2021-06" db="EMBL/GenBank/DDBJ databases">
        <title>Caerostris extrusa draft genome.</title>
        <authorList>
            <person name="Kono N."/>
            <person name="Arakawa K."/>
        </authorList>
    </citation>
    <scope>NUCLEOTIDE SEQUENCE [LARGE SCALE GENOMIC DNA]</scope>
</reference>
<organism evidence="1 2">
    <name type="scientific">Caerostris extrusa</name>
    <name type="common">Bark spider</name>
    <name type="synonym">Caerostris bankana</name>
    <dbReference type="NCBI Taxonomy" id="172846"/>
    <lineage>
        <taxon>Eukaryota</taxon>
        <taxon>Metazoa</taxon>
        <taxon>Ecdysozoa</taxon>
        <taxon>Arthropoda</taxon>
        <taxon>Chelicerata</taxon>
        <taxon>Arachnida</taxon>
        <taxon>Araneae</taxon>
        <taxon>Araneomorphae</taxon>
        <taxon>Entelegynae</taxon>
        <taxon>Araneoidea</taxon>
        <taxon>Araneidae</taxon>
        <taxon>Caerostris</taxon>
    </lineage>
</organism>
<evidence type="ECO:0008006" key="3">
    <source>
        <dbReference type="Google" id="ProtNLM"/>
    </source>
</evidence>
<evidence type="ECO:0000313" key="1">
    <source>
        <dbReference type="EMBL" id="GIY86311.1"/>
    </source>
</evidence>
<dbReference type="AlphaFoldDB" id="A0AAV4WWQ7"/>